<dbReference type="Pfam" id="PF07714">
    <property type="entry name" value="PK_Tyr_Ser-Thr"/>
    <property type="match status" value="1"/>
</dbReference>
<dbReference type="STRING" id="69332.A0A388JN76"/>
<evidence type="ECO:0000256" key="2">
    <source>
        <dbReference type="ARBA" id="ARBA00022840"/>
    </source>
</evidence>
<dbReference type="PROSITE" id="PS50011">
    <property type="entry name" value="PROTEIN_KINASE_DOM"/>
    <property type="match status" value="1"/>
</dbReference>
<feature type="region of interest" description="Disordered" evidence="3">
    <location>
        <begin position="330"/>
        <end position="400"/>
    </location>
</feature>
<dbReference type="AlphaFoldDB" id="A0A388JN76"/>
<dbReference type="Gene3D" id="2.120.10.30">
    <property type="entry name" value="TolB, C-terminal domain"/>
    <property type="match status" value="2"/>
</dbReference>
<dbReference type="InterPro" id="IPR001245">
    <property type="entry name" value="Ser-Thr/Tyr_kinase_cat_dom"/>
</dbReference>
<dbReference type="Proteomes" id="UP000265515">
    <property type="component" value="Unassembled WGS sequence"/>
</dbReference>
<evidence type="ECO:0000256" key="4">
    <source>
        <dbReference type="SAM" id="Phobius"/>
    </source>
</evidence>
<sequence>MLLTDATDLINNVDITRKEPSSLTLGGVDVSSDGSSVFFSAAGNGSSRILRLSQDGEGNMNPPFLAGVDYIGYHEGSGTSAWFNDSQGIALSADGSVVYVADSGNQMVRAVDVSTGETSHFASTYSAPNGVAIDHDNKKMYVSSTSSILTVQLEEKAAKVLAGPPIGSDTTGWVDNNLYSEVRFHEPHVEPSALSGDGGVLYVADTLNHRIRRVHTNNGLTETIAGSTQGHQDGTPIAAQFDEPRGMALTSDGCNLFVCERHGQLLRRITFQSPGGPALAVDTVADLGGGAGEGMCQCGSLAISPNDDFILLGAEHSTLFKLHINTSSLYTCSTPSPPPPPPPPPPPSPPSSVPLQEESAPLQPAVSSGGPPEEEPLSQQASLSSPRDADISDEALSSSASASVPWAPSAWISDSADGSDSARESVPTSSSAHSLSMSAQSRPTGKGSTSGSKIQSMSLSSSSLVSADSESRTTSSSTPSEGYYDSSLHSSLLRAGAQQLGENSAATSLPAGEGGGGSSKRSRVGVLAAAILGSAVGAVALTLIVTWLISTRRRHQDADLEKKGGLGMGLGLGFAFNLGSGGVKNGNSLRCSTSVSSGISGMMTSGLGDHGGENRDGLLGIHKMTNFSLETLAHATSNFSTKHLVPKKGGFGEVYRGVLEDKRVVAIKKMTGELTDAKYRQFLAEVQVQSKLHHAHLCELMGYCAEKDKLLLIYPFIHGGSLHDCLHGCDEQVKKEESCSCSSTTNMSQSKRLSSLPSLSKSSSSKQPAAQLNLDWQTRVTVAMHIAMVLRYLHEEANPPVVHRDVKSSNILLETIAGTTRVWAWLTDFGLAKLGGNALLDVQGNALQTCHLSGTYGYMPPEYLVDGKLTEKNDVYAFGVVLLELITGKKAVIRDNGSQTITLVAWATPLLEVLSTSSLMEITDPELNITAMQLRTVYALANVAAKCVQPWPDARPAMSEVVERISRINATFSTLQHSVD</sequence>
<gene>
    <name evidence="6" type="ORF">CBR_g32248</name>
</gene>
<dbReference type="OMA" id="GRCEHAN"/>
<dbReference type="Gene3D" id="3.30.200.20">
    <property type="entry name" value="Phosphorylase Kinase, domain 1"/>
    <property type="match status" value="1"/>
</dbReference>
<evidence type="ECO:0000313" key="6">
    <source>
        <dbReference type="EMBL" id="GBG59231.1"/>
    </source>
</evidence>
<dbReference type="InterPro" id="IPR008271">
    <property type="entry name" value="Ser/Thr_kinase_AS"/>
</dbReference>
<dbReference type="GO" id="GO:0004672">
    <property type="term" value="F:protein kinase activity"/>
    <property type="evidence" value="ECO:0007669"/>
    <property type="project" value="InterPro"/>
</dbReference>
<keyword evidence="4" id="KW-0812">Transmembrane</keyword>
<keyword evidence="2" id="KW-0067">ATP-binding</keyword>
<feature type="compositionally biased region" description="Low complexity" evidence="3">
    <location>
        <begin position="429"/>
        <end position="441"/>
    </location>
</feature>
<dbReference type="Gene3D" id="1.10.510.10">
    <property type="entry name" value="Transferase(Phosphotransferase) domain 1"/>
    <property type="match status" value="1"/>
</dbReference>
<keyword evidence="7" id="KW-1185">Reference proteome</keyword>
<keyword evidence="1" id="KW-0547">Nucleotide-binding</keyword>
<feature type="region of interest" description="Disordered" evidence="3">
    <location>
        <begin position="413"/>
        <end position="485"/>
    </location>
</feature>
<feature type="compositionally biased region" description="Pro residues" evidence="3">
    <location>
        <begin position="335"/>
        <end position="352"/>
    </location>
</feature>
<dbReference type="SUPFAM" id="SSF50969">
    <property type="entry name" value="YVTN repeat-like/Quinoprotein amine dehydrogenase"/>
    <property type="match status" value="1"/>
</dbReference>
<feature type="region of interest" description="Disordered" evidence="3">
    <location>
        <begin position="741"/>
        <end position="765"/>
    </location>
</feature>
<proteinExistence type="predicted"/>
<keyword evidence="4" id="KW-1133">Transmembrane helix</keyword>
<evidence type="ECO:0000313" key="7">
    <source>
        <dbReference type="Proteomes" id="UP000265515"/>
    </source>
</evidence>
<evidence type="ECO:0000256" key="1">
    <source>
        <dbReference type="ARBA" id="ARBA00022741"/>
    </source>
</evidence>
<dbReference type="GO" id="GO:0005524">
    <property type="term" value="F:ATP binding"/>
    <property type="evidence" value="ECO:0007669"/>
    <property type="project" value="UniProtKB-KW"/>
</dbReference>
<reference evidence="6 7" key="1">
    <citation type="journal article" date="2018" name="Cell">
        <title>The Chara Genome: Secondary Complexity and Implications for Plant Terrestrialization.</title>
        <authorList>
            <person name="Nishiyama T."/>
            <person name="Sakayama H."/>
            <person name="Vries J.D."/>
            <person name="Buschmann H."/>
            <person name="Saint-Marcoux D."/>
            <person name="Ullrich K.K."/>
            <person name="Haas F.B."/>
            <person name="Vanderstraeten L."/>
            <person name="Becker D."/>
            <person name="Lang D."/>
            <person name="Vosolsobe S."/>
            <person name="Rombauts S."/>
            <person name="Wilhelmsson P.K.I."/>
            <person name="Janitza P."/>
            <person name="Kern R."/>
            <person name="Heyl A."/>
            <person name="Rumpler F."/>
            <person name="Villalobos L.I.A.C."/>
            <person name="Clay J.M."/>
            <person name="Skokan R."/>
            <person name="Toyoda A."/>
            <person name="Suzuki Y."/>
            <person name="Kagoshima H."/>
            <person name="Schijlen E."/>
            <person name="Tajeshwar N."/>
            <person name="Catarino B."/>
            <person name="Hetherington A.J."/>
            <person name="Saltykova A."/>
            <person name="Bonnot C."/>
            <person name="Breuninger H."/>
            <person name="Symeonidi A."/>
            <person name="Radhakrishnan G.V."/>
            <person name="Van Nieuwerburgh F."/>
            <person name="Deforce D."/>
            <person name="Chang C."/>
            <person name="Karol K.G."/>
            <person name="Hedrich R."/>
            <person name="Ulvskov P."/>
            <person name="Glockner G."/>
            <person name="Delwiche C.F."/>
            <person name="Petrasek J."/>
            <person name="Van de Peer Y."/>
            <person name="Friml J."/>
            <person name="Beilby M."/>
            <person name="Dolan L."/>
            <person name="Kohara Y."/>
            <person name="Sugano S."/>
            <person name="Fujiyama A."/>
            <person name="Delaux P.-M."/>
            <person name="Quint M."/>
            <person name="TheiBen G."/>
            <person name="Hagemann M."/>
            <person name="Harholt J."/>
            <person name="Dunand C."/>
            <person name="Zachgo S."/>
            <person name="Langdale J."/>
            <person name="Maumus F."/>
            <person name="Straeten D.V.D."/>
            <person name="Gould S.B."/>
            <person name="Rensing S.A."/>
        </authorList>
    </citation>
    <scope>NUCLEOTIDE SEQUENCE [LARGE SCALE GENOMIC DNA]</scope>
    <source>
        <strain evidence="6 7">S276</strain>
    </source>
</reference>
<dbReference type="SMART" id="SM00220">
    <property type="entry name" value="S_TKc"/>
    <property type="match status" value="1"/>
</dbReference>
<evidence type="ECO:0000256" key="3">
    <source>
        <dbReference type="SAM" id="MobiDB-lite"/>
    </source>
</evidence>
<dbReference type="PANTHER" id="PTHR47989">
    <property type="entry name" value="OS01G0750732 PROTEIN"/>
    <property type="match status" value="1"/>
</dbReference>
<feature type="transmembrane region" description="Helical" evidence="4">
    <location>
        <begin position="526"/>
        <end position="549"/>
    </location>
</feature>
<organism evidence="6 7">
    <name type="scientific">Chara braunii</name>
    <name type="common">Braun's stonewort</name>
    <dbReference type="NCBI Taxonomy" id="69332"/>
    <lineage>
        <taxon>Eukaryota</taxon>
        <taxon>Viridiplantae</taxon>
        <taxon>Streptophyta</taxon>
        <taxon>Charophyceae</taxon>
        <taxon>Charales</taxon>
        <taxon>Characeae</taxon>
        <taxon>Chara</taxon>
    </lineage>
</organism>
<dbReference type="PROSITE" id="PS00108">
    <property type="entry name" value="PROTEIN_KINASE_ST"/>
    <property type="match status" value="1"/>
</dbReference>
<name>A0A388JN76_CHABU</name>
<dbReference type="Gramene" id="GBG59231">
    <property type="protein sequence ID" value="GBG59231"/>
    <property type="gene ID" value="CBR_g32248"/>
</dbReference>
<feature type="compositionally biased region" description="Low complexity" evidence="3">
    <location>
        <begin position="450"/>
        <end position="480"/>
    </location>
</feature>
<dbReference type="SUPFAM" id="SSF56112">
    <property type="entry name" value="Protein kinase-like (PK-like)"/>
    <property type="match status" value="1"/>
</dbReference>
<dbReference type="InterPro" id="IPR000719">
    <property type="entry name" value="Prot_kinase_dom"/>
</dbReference>
<feature type="compositionally biased region" description="Low complexity" evidence="3">
    <location>
        <begin position="748"/>
        <end position="765"/>
    </location>
</feature>
<dbReference type="OrthoDB" id="342730at2759"/>
<protein>
    <recommendedName>
        <fullName evidence="5">Protein kinase domain-containing protein</fullName>
    </recommendedName>
</protein>
<dbReference type="PANTHER" id="PTHR47989:SF47">
    <property type="entry name" value="SERINE_THREONINE-PROTEIN KINASE PBL28-RELATED"/>
    <property type="match status" value="1"/>
</dbReference>
<accession>A0A388JN76</accession>
<dbReference type="InterPro" id="IPR011044">
    <property type="entry name" value="Quino_amine_DH_bsu"/>
</dbReference>
<evidence type="ECO:0000259" key="5">
    <source>
        <dbReference type="PROSITE" id="PS50011"/>
    </source>
</evidence>
<keyword evidence="4" id="KW-0472">Membrane</keyword>
<feature type="domain" description="Protein kinase" evidence="5">
    <location>
        <begin position="640"/>
        <end position="972"/>
    </location>
</feature>
<comment type="caution">
    <text evidence="6">The sequence shown here is derived from an EMBL/GenBank/DDBJ whole genome shotgun (WGS) entry which is preliminary data.</text>
</comment>
<dbReference type="EMBL" id="BFEA01000003">
    <property type="protein sequence ID" value="GBG59231.1"/>
    <property type="molecule type" value="Genomic_DNA"/>
</dbReference>
<dbReference type="InterPro" id="IPR011009">
    <property type="entry name" value="Kinase-like_dom_sf"/>
</dbReference>
<dbReference type="InterPro" id="IPR011042">
    <property type="entry name" value="6-blade_b-propeller_TolB-like"/>
</dbReference>